<evidence type="ECO:0000256" key="8">
    <source>
        <dbReference type="HAMAP-Rule" id="MF_00147"/>
    </source>
</evidence>
<comment type="subcellular location">
    <subcellularLocation>
        <location evidence="8 9">Cytoplasm</location>
    </subcellularLocation>
</comment>
<protein>
    <recommendedName>
        <fullName evidence="8 9">Triosephosphate isomerase</fullName>
        <shortName evidence="8">TIM</shortName>
        <shortName evidence="8">TPI</shortName>
        <ecNumber evidence="8 9">5.3.1.1</ecNumber>
    </recommendedName>
    <alternativeName>
        <fullName evidence="8">Triose-phosphate isomerase</fullName>
    </alternativeName>
</protein>
<dbReference type="UniPathway" id="UPA01066"/>
<feature type="binding site" evidence="8">
    <location>
        <begin position="230"/>
        <end position="231"/>
    </location>
    <ligand>
        <name>substrate</name>
    </ligand>
</feature>
<comment type="subunit">
    <text evidence="8 9">Homodimer.</text>
</comment>
<feature type="binding site" evidence="8">
    <location>
        <position position="171"/>
    </location>
    <ligand>
        <name>substrate</name>
    </ligand>
</feature>
<keyword evidence="4 8" id="KW-0312">Gluconeogenesis</keyword>
<dbReference type="CDD" id="cd00311">
    <property type="entry name" value="TIM"/>
    <property type="match status" value="1"/>
</dbReference>
<dbReference type="OrthoDB" id="9809429at2"/>
<keyword evidence="11" id="KW-1185">Reference proteome</keyword>
<organism evidence="10 11">
    <name type="scientific">Niveispirillum cyanobacteriorum</name>
    <dbReference type="NCBI Taxonomy" id="1612173"/>
    <lineage>
        <taxon>Bacteria</taxon>
        <taxon>Pseudomonadati</taxon>
        <taxon>Pseudomonadota</taxon>
        <taxon>Alphaproteobacteria</taxon>
        <taxon>Rhodospirillales</taxon>
        <taxon>Azospirillaceae</taxon>
        <taxon>Niveispirillum</taxon>
    </lineage>
</organism>
<dbReference type="GO" id="GO:0019563">
    <property type="term" value="P:glycerol catabolic process"/>
    <property type="evidence" value="ECO:0007669"/>
    <property type="project" value="TreeGrafter"/>
</dbReference>
<feature type="active site" description="Proton acceptor" evidence="8">
    <location>
        <position position="165"/>
    </location>
</feature>
<comment type="pathway">
    <text evidence="2">Carbohydrate metabolism; erythritol degradation.</text>
</comment>
<dbReference type="PANTHER" id="PTHR21139:SF42">
    <property type="entry name" value="TRIOSEPHOSPHATE ISOMERASE"/>
    <property type="match status" value="1"/>
</dbReference>
<evidence type="ECO:0000256" key="9">
    <source>
        <dbReference type="RuleBase" id="RU363013"/>
    </source>
</evidence>
<dbReference type="GO" id="GO:0004807">
    <property type="term" value="F:triose-phosphate isomerase activity"/>
    <property type="evidence" value="ECO:0007669"/>
    <property type="project" value="UniProtKB-UniRule"/>
</dbReference>
<evidence type="ECO:0000256" key="1">
    <source>
        <dbReference type="ARBA" id="ARBA00000148"/>
    </source>
</evidence>
<dbReference type="NCBIfam" id="TIGR00419">
    <property type="entry name" value="tim"/>
    <property type="match status" value="1"/>
</dbReference>
<evidence type="ECO:0000313" key="10">
    <source>
        <dbReference type="EMBL" id="AUN32200.1"/>
    </source>
</evidence>
<dbReference type="HAMAP" id="MF_00147_B">
    <property type="entry name" value="TIM_B"/>
    <property type="match status" value="1"/>
</dbReference>
<comment type="pathway">
    <text evidence="8 9">Carbohydrate biosynthesis; gluconeogenesis.</text>
</comment>
<evidence type="ECO:0000256" key="4">
    <source>
        <dbReference type="ARBA" id="ARBA00022432"/>
    </source>
</evidence>
<dbReference type="PROSITE" id="PS51440">
    <property type="entry name" value="TIM_2"/>
    <property type="match status" value="1"/>
</dbReference>
<name>A0A2K9NGH1_9PROT</name>
<dbReference type="InterPro" id="IPR020861">
    <property type="entry name" value="Triosephosphate_isomerase_AS"/>
</dbReference>
<dbReference type="InterPro" id="IPR022896">
    <property type="entry name" value="TrioseP_Isoase_bac/euk"/>
</dbReference>
<dbReference type="KEGG" id="ncb:C0V82_17500"/>
<dbReference type="AlphaFoldDB" id="A0A2K9NGH1"/>
<feature type="active site" description="Electrophile" evidence="8">
    <location>
        <position position="96"/>
    </location>
</feature>
<keyword evidence="7 8" id="KW-0413">Isomerase</keyword>
<dbReference type="EC" id="5.3.1.1" evidence="8 9"/>
<dbReference type="Gene3D" id="3.20.20.70">
    <property type="entry name" value="Aldolase class I"/>
    <property type="match status" value="1"/>
</dbReference>
<comment type="function">
    <text evidence="8">Involved in the gluconeogenesis. Catalyzes stereospecifically the conversion of dihydroxyacetone phosphate (DHAP) to D-glyceraldehyde-3-phosphate (G3P).</text>
</comment>
<feature type="binding site" evidence="8">
    <location>
        <position position="209"/>
    </location>
    <ligand>
        <name>substrate</name>
    </ligand>
</feature>
<accession>A0A2K9NGH1</accession>
<dbReference type="Proteomes" id="UP000234752">
    <property type="component" value="Chromosome eg_2"/>
</dbReference>
<evidence type="ECO:0000256" key="2">
    <source>
        <dbReference type="ARBA" id="ARBA00004939"/>
    </source>
</evidence>
<gene>
    <name evidence="8" type="primary">tpiA</name>
    <name evidence="10" type="ORF">C0V82_17500</name>
</gene>
<evidence type="ECO:0000256" key="3">
    <source>
        <dbReference type="ARBA" id="ARBA00007422"/>
    </source>
</evidence>
<dbReference type="GO" id="GO:0005829">
    <property type="term" value="C:cytosol"/>
    <property type="evidence" value="ECO:0007669"/>
    <property type="project" value="TreeGrafter"/>
</dbReference>
<dbReference type="Pfam" id="PF00121">
    <property type="entry name" value="TIM"/>
    <property type="match status" value="1"/>
</dbReference>
<dbReference type="InterPro" id="IPR000652">
    <property type="entry name" value="Triosephosphate_isomerase"/>
</dbReference>
<comment type="catalytic activity">
    <reaction evidence="1">
        <text>L-erythrulose 1-phosphate = D-erythrulose 4-phosphate</text>
        <dbReference type="Rhea" id="RHEA:49588"/>
        <dbReference type="ChEBI" id="CHEBI:58002"/>
        <dbReference type="ChEBI" id="CHEBI:90796"/>
        <dbReference type="EC" id="5.3.1.33"/>
    </reaction>
</comment>
<comment type="similarity">
    <text evidence="3 8 9">Belongs to the triosephosphate isomerase family.</text>
</comment>
<evidence type="ECO:0000256" key="7">
    <source>
        <dbReference type="ARBA" id="ARBA00023235"/>
    </source>
</evidence>
<dbReference type="GO" id="GO:0006094">
    <property type="term" value="P:gluconeogenesis"/>
    <property type="evidence" value="ECO:0007669"/>
    <property type="project" value="UniProtKB-UniRule"/>
</dbReference>
<dbReference type="UniPathway" id="UPA00109">
    <property type="reaction ID" value="UER00189"/>
</dbReference>
<comment type="pathway">
    <text evidence="8 9">Carbohydrate degradation; glycolysis; D-glyceraldehyde 3-phosphate from glycerone phosphate: step 1/1.</text>
</comment>
<feature type="binding site" evidence="8">
    <location>
        <begin position="9"/>
        <end position="11"/>
    </location>
    <ligand>
        <name>substrate</name>
    </ligand>
</feature>
<dbReference type="InterPro" id="IPR013785">
    <property type="entry name" value="Aldolase_TIM"/>
</dbReference>
<evidence type="ECO:0000256" key="5">
    <source>
        <dbReference type="ARBA" id="ARBA00022490"/>
    </source>
</evidence>
<proteinExistence type="inferred from homology"/>
<dbReference type="GO" id="GO:0006096">
    <property type="term" value="P:glycolytic process"/>
    <property type="evidence" value="ECO:0007669"/>
    <property type="project" value="UniProtKB-UniRule"/>
</dbReference>
<dbReference type="SUPFAM" id="SSF51351">
    <property type="entry name" value="Triosephosphate isomerase (TIM)"/>
    <property type="match status" value="1"/>
</dbReference>
<dbReference type="GO" id="GO:0046166">
    <property type="term" value="P:glyceraldehyde-3-phosphate biosynthetic process"/>
    <property type="evidence" value="ECO:0007669"/>
    <property type="project" value="TreeGrafter"/>
</dbReference>
<reference evidence="10 11" key="1">
    <citation type="submission" date="2017-12" db="EMBL/GenBank/DDBJ databases">
        <title>Genomes of bacteria within cyanobacterial aggregates.</title>
        <authorList>
            <person name="Cai H."/>
        </authorList>
    </citation>
    <scope>NUCLEOTIDE SEQUENCE [LARGE SCALE GENOMIC DNA]</scope>
    <source>
        <strain evidence="10 11">TH16</strain>
    </source>
</reference>
<keyword evidence="6 8" id="KW-0324">Glycolysis</keyword>
<dbReference type="UniPathway" id="UPA00138"/>
<comment type="catalytic activity">
    <reaction evidence="8 9">
        <text>D-glyceraldehyde 3-phosphate = dihydroxyacetone phosphate</text>
        <dbReference type="Rhea" id="RHEA:18585"/>
        <dbReference type="ChEBI" id="CHEBI:57642"/>
        <dbReference type="ChEBI" id="CHEBI:59776"/>
        <dbReference type="EC" id="5.3.1.1"/>
    </reaction>
</comment>
<dbReference type="EMBL" id="CP025612">
    <property type="protein sequence ID" value="AUN32200.1"/>
    <property type="molecule type" value="Genomic_DNA"/>
</dbReference>
<dbReference type="PANTHER" id="PTHR21139">
    <property type="entry name" value="TRIOSEPHOSPHATE ISOMERASE"/>
    <property type="match status" value="1"/>
</dbReference>
<evidence type="ECO:0000313" key="11">
    <source>
        <dbReference type="Proteomes" id="UP000234752"/>
    </source>
</evidence>
<dbReference type="PROSITE" id="PS00171">
    <property type="entry name" value="TIM_1"/>
    <property type="match status" value="1"/>
</dbReference>
<dbReference type="InterPro" id="IPR035990">
    <property type="entry name" value="TIM_sf"/>
</dbReference>
<keyword evidence="5 8" id="KW-0963">Cytoplasm</keyword>
<evidence type="ECO:0000256" key="6">
    <source>
        <dbReference type="ARBA" id="ARBA00023152"/>
    </source>
</evidence>
<sequence>MNVPFIAGNWKMNGLRADGLGLARDLADWLETVRPGVQMLICPPATLLSDIAALAASGPLLVGAQDCHHRASGAHTGDLSAAMLADAGASHVILGHSERRSQGEDSALVAAKAAAARLSELRPLICIGETLMEREAGLAGTIVARQLHDSLPPGLDADSIIIAYEPIWAIGTGRHADAGTIAAMHALIKAELATLLPGGGDVRVLYGGSVTAANAAGILHLPGVDGVLVGGASLKPADFKAIALAGLGGA</sequence>
<dbReference type="RefSeq" id="WP_102113745.1">
    <property type="nucleotide sequence ID" value="NZ_BMGN01000006.1"/>
</dbReference>